<organism evidence="2 3">
    <name type="scientific">Exidia glandulosa HHB12029</name>
    <dbReference type="NCBI Taxonomy" id="1314781"/>
    <lineage>
        <taxon>Eukaryota</taxon>
        <taxon>Fungi</taxon>
        <taxon>Dikarya</taxon>
        <taxon>Basidiomycota</taxon>
        <taxon>Agaricomycotina</taxon>
        <taxon>Agaricomycetes</taxon>
        <taxon>Auriculariales</taxon>
        <taxon>Exidiaceae</taxon>
        <taxon>Exidia</taxon>
    </lineage>
</organism>
<dbReference type="OrthoDB" id="414243at2759"/>
<evidence type="ECO:0000259" key="1">
    <source>
        <dbReference type="PROSITE" id="PS50404"/>
    </source>
</evidence>
<dbReference type="Gene3D" id="3.40.30.10">
    <property type="entry name" value="Glutaredoxin"/>
    <property type="match status" value="1"/>
</dbReference>
<feature type="domain" description="GST N-terminal" evidence="1">
    <location>
        <begin position="1"/>
        <end position="83"/>
    </location>
</feature>
<evidence type="ECO:0000313" key="3">
    <source>
        <dbReference type="Proteomes" id="UP000077266"/>
    </source>
</evidence>
<accession>A0A166NJQ1</accession>
<dbReference type="Proteomes" id="UP000077266">
    <property type="component" value="Unassembled WGS sequence"/>
</dbReference>
<gene>
    <name evidence="2" type="ORF">EXIGLDRAFT_782628</name>
</gene>
<dbReference type="SUPFAM" id="SSF52833">
    <property type="entry name" value="Thioredoxin-like"/>
    <property type="match status" value="1"/>
</dbReference>
<evidence type="ECO:0000313" key="2">
    <source>
        <dbReference type="EMBL" id="KZV79234.1"/>
    </source>
</evidence>
<dbReference type="EMBL" id="KV426655">
    <property type="protein sequence ID" value="KZV79234.1"/>
    <property type="molecule type" value="Genomic_DNA"/>
</dbReference>
<dbReference type="InterPro" id="IPR036249">
    <property type="entry name" value="Thioredoxin-like_sf"/>
</dbReference>
<dbReference type="STRING" id="1314781.A0A166NJQ1"/>
<dbReference type="InterPro" id="IPR004045">
    <property type="entry name" value="Glutathione_S-Trfase_N"/>
</dbReference>
<dbReference type="AlphaFoldDB" id="A0A166NJQ1"/>
<proteinExistence type="predicted"/>
<sequence>MHYFPTAGRSDLHRMMIEVGHVRGSEAYKNVFVDMSTWSEVKKTTTFGMLPKLVVVEDDGSRKELFETSAIDAYLAESLGLMLGSTAPKR</sequence>
<protein>
    <recommendedName>
        <fullName evidence="1">GST N-terminal domain-containing protein</fullName>
    </recommendedName>
</protein>
<name>A0A166NJQ1_EXIGL</name>
<dbReference type="PROSITE" id="PS50404">
    <property type="entry name" value="GST_NTER"/>
    <property type="match status" value="1"/>
</dbReference>
<reference evidence="2 3" key="1">
    <citation type="journal article" date="2016" name="Mol. Biol. Evol.">
        <title>Comparative Genomics of Early-Diverging Mushroom-Forming Fungi Provides Insights into the Origins of Lignocellulose Decay Capabilities.</title>
        <authorList>
            <person name="Nagy L.G."/>
            <person name="Riley R."/>
            <person name="Tritt A."/>
            <person name="Adam C."/>
            <person name="Daum C."/>
            <person name="Floudas D."/>
            <person name="Sun H."/>
            <person name="Yadav J.S."/>
            <person name="Pangilinan J."/>
            <person name="Larsson K.H."/>
            <person name="Matsuura K."/>
            <person name="Barry K."/>
            <person name="Labutti K."/>
            <person name="Kuo R."/>
            <person name="Ohm R.A."/>
            <person name="Bhattacharya S.S."/>
            <person name="Shirouzu T."/>
            <person name="Yoshinaga Y."/>
            <person name="Martin F.M."/>
            <person name="Grigoriev I.V."/>
            <person name="Hibbett D.S."/>
        </authorList>
    </citation>
    <scope>NUCLEOTIDE SEQUENCE [LARGE SCALE GENOMIC DNA]</scope>
    <source>
        <strain evidence="2 3">HHB12029</strain>
    </source>
</reference>
<keyword evidence="3" id="KW-1185">Reference proteome</keyword>
<dbReference type="InParanoid" id="A0A166NJQ1"/>